<evidence type="ECO:0000256" key="11">
    <source>
        <dbReference type="ARBA" id="ARBA00023157"/>
    </source>
</evidence>
<evidence type="ECO:0000256" key="4">
    <source>
        <dbReference type="ARBA" id="ARBA00022475"/>
    </source>
</evidence>
<dbReference type="AlphaFoldDB" id="A0A4R6TZB9"/>
<dbReference type="InterPro" id="IPR022920">
    <property type="entry name" value="Disulphide_bond_form_DsbB"/>
</dbReference>
<dbReference type="PANTHER" id="PTHR36570:SF3">
    <property type="entry name" value="DISULFIDE BOND FORMATION PROTEIN B"/>
    <property type="match status" value="1"/>
</dbReference>
<evidence type="ECO:0000256" key="5">
    <source>
        <dbReference type="ARBA" id="ARBA00022519"/>
    </source>
</evidence>
<evidence type="ECO:0000256" key="3">
    <source>
        <dbReference type="ARBA" id="ARBA00022448"/>
    </source>
</evidence>
<keyword evidence="12 14" id="KW-0143">Chaperone</keyword>
<keyword evidence="17" id="KW-1185">Reference proteome</keyword>
<evidence type="ECO:0000256" key="6">
    <source>
        <dbReference type="ARBA" id="ARBA00022692"/>
    </source>
</evidence>
<feature type="topological domain" description="Cytoplasmic" evidence="14">
    <location>
        <begin position="1"/>
        <end position="9"/>
    </location>
</feature>
<evidence type="ECO:0000256" key="12">
    <source>
        <dbReference type="ARBA" id="ARBA00023186"/>
    </source>
</evidence>
<dbReference type="HAMAP" id="MF_00286">
    <property type="entry name" value="DsbB"/>
    <property type="match status" value="1"/>
</dbReference>
<sequence length="163" mass="18240">MSFLQPRLMFLLAFAGCSLLMLIALYLQHGLGLEPCPLCYVQRAEVMLFGAIALLAFLHNPKTTGRRIYAGLMLLTAAGGIATAGRQIWLQHLPKDQLPECLPPLEFMLEAFPLKDVIAKMLYGSSDCAERGWTLLGLNIAEMSMISFVLMLLWSLWLLLRKQ</sequence>
<dbReference type="PANTHER" id="PTHR36570">
    <property type="entry name" value="DISULFIDE BOND FORMATION PROTEIN B"/>
    <property type="match status" value="1"/>
</dbReference>
<dbReference type="RefSeq" id="WP_101497518.1">
    <property type="nucleotide sequence ID" value="NZ_LNJZ01000009.1"/>
</dbReference>
<comment type="similarity">
    <text evidence="2 14">Belongs to the DsbB family.</text>
</comment>
<feature type="transmembrane region" description="Helical" evidence="15">
    <location>
        <begin position="140"/>
        <end position="160"/>
    </location>
</feature>
<feature type="topological domain" description="Cytoplasmic" evidence="14">
    <location>
        <begin position="62"/>
        <end position="67"/>
    </location>
</feature>
<dbReference type="SUPFAM" id="SSF158442">
    <property type="entry name" value="DsbB-like"/>
    <property type="match status" value="1"/>
</dbReference>
<dbReference type="InterPro" id="IPR050183">
    <property type="entry name" value="DsbB"/>
</dbReference>
<keyword evidence="8 14" id="KW-1133">Transmembrane helix</keyword>
<dbReference type="GO" id="GO:0005886">
    <property type="term" value="C:plasma membrane"/>
    <property type="evidence" value="ECO:0007669"/>
    <property type="project" value="UniProtKB-SubCell"/>
</dbReference>
<gene>
    <name evidence="14" type="primary">dsbB</name>
    <name evidence="16" type="ORF">DFQ45_10226</name>
</gene>
<keyword evidence="3 14" id="KW-0813">Transport</keyword>
<evidence type="ECO:0000256" key="15">
    <source>
        <dbReference type="SAM" id="Phobius"/>
    </source>
</evidence>
<feature type="transmembrane region" description="Helical" evidence="15">
    <location>
        <begin position="70"/>
        <end position="89"/>
    </location>
</feature>
<evidence type="ECO:0000256" key="2">
    <source>
        <dbReference type="ARBA" id="ARBA00008823"/>
    </source>
</evidence>
<name>A0A4R6TZB9_9GAMM</name>
<keyword evidence="7 14" id="KW-0249">Electron transport</keyword>
<feature type="topological domain" description="Cytoplasmic" evidence="14">
    <location>
        <begin position="162"/>
        <end position="163"/>
    </location>
</feature>
<evidence type="ECO:0000256" key="10">
    <source>
        <dbReference type="ARBA" id="ARBA00023136"/>
    </source>
</evidence>
<dbReference type="Pfam" id="PF02600">
    <property type="entry name" value="DsbB"/>
    <property type="match status" value="1"/>
</dbReference>
<keyword evidence="11 14" id="KW-1015">Disulfide bond</keyword>
<evidence type="ECO:0000313" key="16">
    <source>
        <dbReference type="EMBL" id="TDQ39338.1"/>
    </source>
</evidence>
<dbReference type="OrthoDB" id="3711263at2"/>
<feature type="disulfide bond" description="Redox-active" evidence="14">
    <location>
        <begin position="36"/>
        <end position="39"/>
    </location>
</feature>
<feature type="topological domain" description="Periplasmic" evidence="14">
    <location>
        <begin position="27"/>
        <end position="44"/>
    </location>
</feature>
<keyword evidence="13 14" id="KW-0676">Redox-active center</keyword>
<evidence type="ECO:0000256" key="7">
    <source>
        <dbReference type="ARBA" id="ARBA00022982"/>
    </source>
</evidence>
<dbReference type="Proteomes" id="UP000294575">
    <property type="component" value="Unassembled WGS sequence"/>
</dbReference>
<keyword evidence="4 14" id="KW-1003">Cell membrane</keyword>
<evidence type="ECO:0000256" key="8">
    <source>
        <dbReference type="ARBA" id="ARBA00022989"/>
    </source>
</evidence>
<evidence type="ECO:0000256" key="9">
    <source>
        <dbReference type="ARBA" id="ARBA00023002"/>
    </source>
</evidence>
<dbReference type="InterPro" id="IPR023380">
    <property type="entry name" value="DsbB-like_sf"/>
</dbReference>
<dbReference type="GO" id="GO:0015035">
    <property type="term" value="F:protein-disulfide reductase activity"/>
    <property type="evidence" value="ECO:0007669"/>
    <property type="project" value="UniProtKB-UniRule"/>
</dbReference>
<comment type="caution">
    <text evidence="16">The sequence shown here is derived from an EMBL/GenBank/DDBJ whole genome shotgun (WGS) entry which is preliminary data.</text>
</comment>
<evidence type="ECO:0000256" key="13">
    <source>
        <dbReference type="ARBA" id="ARBA00023284"/>
    </source>
</evidence>
<evidence type="ECO:0000256" key="1">
    <source>
        <dbReference type="ARBA" id="ARBA00004429"/>
    </source>
</evidence>
<keyword evidence="5" id="KW-0997">Cell inner membrane</keyword>
<comment type="subcellular location">
    <subcellularLocation>
        <location evidence="1">Cell inner membrane</location>
        <topology evidence="1">Multi-pass membrane protein</topology>
    </subcellularLocation>
    <subcellularLocation>
        <location evidence="14">Cell membrane</location>
        <topology evidence="14">Multi-pass membrane protein</topology>
    </subcellularLocation>
</comment>
<comment type="function">
    <text evidence="14">Required for disulfide bond formation in some periplasmic proteins. Acts by oxidizing the DsbA protein.</text>
</comment>
<comment type="caution">
    <text evidence="14">Lacks conserved residue(s) required for the propagation of feature annotation.</text>
</comment>
<protein>
    <recommendedName>
        <fullName evidence="14">Disulfide bond formation protein B</fullName>
    </recommendedName>
    <alternativeName>
        <fullName evidence="14">Disulfide oxidoreductase</fullName>
    </alternativeName>
</protein>
<evidence type="ECO:0000256" key="14">
    <source>
        <dbReference type="HAMAP-Rule" id="MF_00286"/>
    </source>
</evidence>
<evidence type="ECO:0000313" key="17">
    <source>
        <dbReference type="Proteomes" id="UP000294575"/>
    </source>
</evidence>
<organism evidence="16 17">
    <name type="scientific">Thiopseudomonas denitrificans</name>
    <dbReference type="NCBI Taxonomy" id="1501432"/>
    <lineage>
        <taxon>Bacteria</taxon>
        <taxon>Pseudomonadati</taxon>
        <taxon>Pseudomonadota</taxon>
        <taxon>Gammaproteobacteria</taxon>
        <taxon>Pseudomonadales</taxon>
        <taxon>Pseudomonadaceae</taxon>
        <taxon>Thiopseudomonas</taxon>
    </lineage>
</organism>
<keyword evidence="10 14" id="KW-0472">Membrane</keyword>
<dbReference type="GO" id="GO:0009055">
    <property type="term" value="F:electron transfer activity"/>
    <property type="evidence" value="ECO:0007669"/>
    <property type="project" value="UniProtKB-UniRule"/>
</dbReference>
<keyword evidence="9 14" id="KW-0560">Oxidoreductase</keyword>
<dbReference type="EMBL" id="SNYK01000002">
    <property type="protein sequence ID" value="TDQ39338.1"/>
    <property type="molecule type" value="Genomic_DNA"/>
</dbReference>
<feature type="transmembrane region" description="Helical" evidence="15">
    <location>
        <begin position="40"/>
        <end position="58"/>
    </location>
</feature>
<keyword evidence="6 14" id="KW-0812">Transmembrane</keyword>
<reference evidence="16 17" key="1">
    <citation type="submission" date="2019-03" db="EMBL/GenBank/DDBJ databases">
        <title>Genomic Encyclopedia of Type Strains, Phase IV (KMG-IV): sequencing the most valuable type-strain genomes for metagenomic binning, comparative biology and taxonomic classification.</title>
        <authorList>
            <person name="Goeker M."/>
        </authorList>
    </citation>
    <scope>NUCLEOTIDE SEQUENCE [LARGE SCALE GENOMIC DNA]</scope>
    <source>
        <strain evidence="16 17">DSM 28679</strain>
    </source>
</reference>
<dbReference type="GO" id="GO:0006457">
    <property type="term" value="P:protein folding"/>
    <property type="evidence" value="ECO:0007669"/>
    <property type="project" value="InterPro"/>
</dbReference>
<proteinExistence type="inferred from homology"/>
<dbReference type="Gene3D" id="1.20.1550.10">
    <property type="entry name" value="DsbB-like"/>
    <property type="match status" value="1"/>
</dbReference>
<dbReference type="InterPro" id="IPR003752">
    <property type="entry name" value="DiS_bond_form_DsbB/BdbC"/>
</dbReference>
<accession>A0A4R6TZB9</accession>